<keyword evidence="2" id="KW-0964">Secreted</keyword>
<protein>
    <recommendedName>
        <fullName evidence="5">Fibrillar collagen NC1 domain-containing protein</fullName>
    </recommendedName>
</protein>
<comment type="subcellular location">
    <subcellularLocation>
        <location evidence="1">Secreted</location>
    </subcellularLocation>
</comment>
<keyword evidence="7" id="KW-1185">Reference proteome</keyword>
<evidence type="ECO:0000313" key="6">
    <source>
        <dbReference type="EMBL" id="KAH8024193.1"/>
    </source>
</evidence>
<dbReference type="Proteomes" id="UP000821866">
    <property type="component" value="Chromosome 6"/>
</dbReference>
<gene>
    <name evidence="6" type="ORF">HPB51_022254</name>
</gene>
<dbReference type="InterPro" id="IPR000885">
    <property type="entry name" value="Fib_collagen_C"/>
</dbReference>
<feature type="region of interest" description="Disordered" evidence="4">
    <location>
        <begin position="1"/>
        <end position="38"/>
    </location>
</feature>
<dbReference type="EMBL" id="JABSTU010000008">
    <property type="protein sequence ID" value="KAH8024193.1"/>
    <property type="molecule type" value="Genomic_DNA"/>
</dbReference>
<evidence type="ECO:0000259" key="5">
    <source>
        <dbReference type="PROSITE" id="PS51461"/>
    </source>
</evidence>
<dbReference type="Gene3D" id="2.60.120.1000">
    <property type="match status" value="1"/>
</dbReference>
<dbReference type="AlphaFoldDB" id="A0A9J6DQI6"/>
<keyword evidence="3" id="KW-0176">Collagen</keyword>
<proteinExistence type="predicted"/>
<evidence type="ECO:0000256" key="1">
    <source>
        <dbReference type="ARBA" id="ARBA00004613"/>
    </source>
</evidence>
<accession>A0A9J6DQI6</accession>
<evidence type="ECO:0000256" key="2">
    <source>
        <dbReference type="ARBA" id="ARBA00022525"/>
    </source>
</evidence>
<evidence type="ECO:0000256" key="3">
    <source>
        <dbReference type="ARBA" id="ARBA00023119"/>
    </source>
</evidence>
<feature type="domain" description="Fibrillar collagen NC1" evidence="5">
    <location>
        <begin position="1"/>
        <end position="82"/>
    </location>
</feature>
<feature type="compositionally biased region" description="Basic and acidic residues" evidence="4">
    <location>
        <begin position="16"/>
        <end position="25"/>
    </location>
</feature>
<sequence>MERLQKSAKNRSTGYCHHERSEQHLRCKRQPQQSDRSDKWSYTILQYKSDKAQRLPIVDIAPRDIGLKNQEFGVEVGPACFY</sequence>
<evidence type="ECO:0000313" key="7">
    <source>
        <dbReference type="Proteomes" id="UP000821866"/>
    </source>
</evidence>
<reference evidence="6" key="1">
    <citation type="journal article" date="2020" name="Cell">
        <title>Large-Scale Comparative Analyses of Tick Genomes Elucidate Their Genetic Diversity and Vector Capacities.</title>
        <authorList>
            <consortium name="Tick Genome and Microbiome Consortium (TIGMIC)"/>
            <person name="Jia N."/>
            <person name="Wang J."/>
            <person name="Shi W."/>
            <person name="Du L."/>
            <person name="Sun Y."/>
            <person name="Zhan W."/>
            <person name="Jiang J.F."/>
            <person name="Wang Q."/>
            <person name="Zhang B."/>
            <person name="Ji P."/>
            <person name="Bell-Sakyi L."/>
            <person name="Cui X.M."/>
            <person name="Yuan T.T."/>
            <person name="Jiang B.G."/>
            <person name="Yang W.F."/>
            <person name="Lam T.T."/>
            <person name="Chang Q.C."/>
            <person name="Ding S.J."/>
            <person name="Wang X.J."/>
            <person name="Zhu J.G."/>
            <person name="Ruan X.D."/>
            <person name="Zhao L."/>
            <person name="Wei J.T."/>
            <person name="Ye R.Z."/>
            <person name="Que T.C."/>
            <person name="Du C.H."/>
            <person name="Zhou Y.H."/>
            <person name="Cheng J.X."/>
            <person name="Dai P.F."/>
            <person name="Guo W.B."/>
            <person name="Han X.H."/>
            <person name="Huang E.J."/>
            <person name="Li L.F."/>
            <person name="Wei W."/>
            <person name="Gao Y.C."/>
            <person name="Liu J.Z."/>
            <person name="Shao H.Z."/>
            <person name="Wang X."/>
            <person name="Wang C.C."/>
            <person name="Yang T.C."/>
            <person name="Huo Q.B."/>
            <person name="Li W."/>
            <person name="Chen H.Y."/>
            <person name="Chen S.E."/>
            <person name="Zhou L.G."/>
            <person name="Ni X.B."/>
            <person name="Tian J.H."/>
            <person name="Sheng Y."/>
            <person name="Liu T."/>
            <person name="Pan Y.S."/>
            <person name="Xia L.Y."/>
            <person name="Li J."/>
            <person name="Zhao F."/>
            <person name="Cao W.C."/>
        </authorList>
    </citation>
    <scope>NUCLEOTIDE SEQUENCE</scope>
    <source>
        <strain evidence="6">Rmic-2018</strain>
    </source>
</reference>
<reference evidence="6" key="2">
    <citation type="submission" date="2021-09" db="EMBL/GenBank/DDBJ databases">
        <authorList>
            <person name="Jia N."/>
            <person name="Wang J."/>
            <person name="Shi W."/>
            <person name="Du L."/>
            <person name="Sun Y."/>
            <person name="Zhan W."/>
            <person name="Jiang J."/>
            <person name="Wang Q."/>
            <person name="Zhang B."/>
            <person name="Ji P."/>
            <person name="Sakyi L.B."/>
            <person name="Cui X."/>
            <person name="Yuan T."/>
            <person name="Jiang B."/>
            <person name="Yang W."/>
            <person name="Lam T.T.-Y."/>
            <person name="Chang Q."/>
            <person name="Ding S."/>
            <person name="Wang X."/>
            <person name="Zhu J."/>
            <person name="Ruan X."/>
            <person name="Zhao L."/>
            <person name="Wei J."/>
            <person name="Que T."/>
            <person name="Du C."/>
            <person name="Cheng J."/>
            <person name="Dai P."/>
            <person name="Han X."/>
            <person name="Huang E."/>
            <person name="Gao Y."/>
            <person name="Liu J."/>
            <person name="Shao H."/>
            <person name="Ye R."/>
            <person name="Li L."/>
            <person name="Wei W."/>
            <person name="Wang X."/>
            <person name="Wang C."/>
            <person name="Huo Q."/>
            <person name="Li W."/>
            <person name="Guo W."/>
            <person name="Chen H."/>
            <person name="Chen S."/>
            <person name="Zhou L."/>
            <person name="Zhou L."/>
            <person name="Ni X."/>
            <person name="Tian J."/>
            <person name="Zhou Y."/>
            <person name="Sheng Y."/>
            <person name="Liu T."/>
            <person name="Pan Y."/>
            <person name="Xia L."/>
            <person name="Li J."/>
            <person name="Zhao F."/>
            <person name="Cao W."/>
        </authorList>
    </citation>
    <scope>NUCLEOTIDE SEQUENCE</scope>
    <source>
        <strain evidence="6">Rmic-2018</strain>
        <tissue evidence="6">Larvae</tissue>
    </source>
</reference>
<dbReference type="GO" id="GO:0005576">
    <property type="term" value="C:extracellular region"/>
    <property type="evidence" value="ECO:0007669"/>
    <property type="project" value="UniProtKB-SubCell"/>
</dbReference>
<organism evidence="6 7">
    <name type="scientific">Rhipicephalus microplus</name>
    <name type="common">Cattle tick</name>
    <name type="synonym">Boophilus microplus</name>
    <dbReference type="NCBI Taxonomy" id="6941"/>
    <lineage>
        <taxon>Eukaryota</taxon>
        <taxon>Metazoa</taxon>
        <taxon>Ecdysozoa</taxon>
        <taxon>Arthropoda</taxon>
        <taxon>Chelicerata</taxon>
        <taxon>Arachnida</taxon>
        <taxon>Acari</taxon>
        <taxon>Parasitiformes</taxon>
        <taxon>Ixodida</taxon>
        <taxon>Ixodoidea</taxon>
        <taxon>Ixodidae</taxon>
        <taxon>Rhipicephalinae</taxon>
        <taxon>Rhipicephalus</taxon>
        <taxon>Boophilus</taxon>
    </lineage>
</organism>
<comment type="caution">
    <text evidence="6">The sequence shown here is derived from an EMBL/GenBank/DDBJ whole genome shotgun (WGS) entry which is preliminary data.</text>
</comment>
<name>A0A9J6DQI6_RHIMP</name>
<dbReference type="VEuPathDB" id="VectorBase:LOC119172983"/>
<evidence type="ECO:0000256" key="4">
    <source>
        <dbReference type="SAM" id="MobiDB-lite"/>
    </source>
</evidence>
<dbReference type="Pfam" id="PF01410">
    <property type="entry name" value="COLFI"/>
    <property type="match status" value="1"/>
</dbReference>
<dbReference type="PROSITE" id="PS51461">
    <property type="entry name" value="NC1_FIB"/>
    <property type="match status" value="1"/>
</dbReference>
<dbReference type="GO" id="GO:0005201">
    <property type="term" value="F:extracellular matrix structural constituent"/>
    <property type="evidence" value="ECO:0007669"/>
    <property type="project" value="InterPro"/>
</dbReference>
<dbReference type="GO" id="GO:0005581">
    <property type="term" value="C:collagen trimer"/>
    <property type="evidence" value="ECO:0007669"/>
    <property type="project" value="UniProtKB-KW"/>
</dbReference>